<evidence type="ECO:0000256" key="2">
    <source>
        <dbReference type="ARBA" id="ARBA00023015"/>
    </source>
</evidence>
<gene>
    <name evidence="7" type="ORF">ASPWEDRAFT_44836</name>
</gene>
<dbReference type="CDD" id="cd00067">
    <property type="entry name" value="GAL4"/>
    <property type="match status" value="1"/>
</dbReference>
<dbReference type="AlphaFoldDB" id="A0A1L9R7G2"/>
<proteinExistence type="predicted"/>
<evidence type="ECO:0000256" key="4">
    <source>
        <dbReference type="ARBA" id="ARBA00023163"/>
    </source>
</evidence>
<dbReference type="PANTHER" id="PTHR37534">
    <property type="entry name" value="TRANSCRIPTIONAL ACTIVATOR PROTEIN UGA3"/>
    <property type="match status" value="1"/>
</dbReference>
<dbReference type="InterPro" id="IPR036864">
    <property type="entry name" value="Zn2-C6_fun-type_DNA-bd_sf"/>
</dbReference>
<dbReference type="SUPFAM" id="SSF57701">
    <property type="entry name" value="Zn2/Cys6 DNA-binding domain"/>
    <property type="match status" value="1"/>
</dbReference>
<dbReference type="Pfam" id="PF11951">
    <property type="entry name" value="Fungal_trans_2"/>
    <property type="match status" value="1"/>
</dbReference>
<name>A0A1L9R7G2_ASPWE</name>
<evidence type="ECO:0000256" key="5">
    <source>
        <dbReference type="ARBA" id="ARBA00023242"/>
    </source>
</evidence>
<dbReference type="PANTHER" id="PTHR37534:SF48">
    <property type="entry name" value="FINGER DOMAIN PROTEIN, PUTATIVE-RELATED"/>
    <property type="match status" value="1"/>
</dbReference>
<accession>A0A1L9R7G2</accession>
<feature type="domain" description="Zn(2)-C6 fungal-type" evidence="6">
    <location>
        <begin position="19"/>
        <end position="47"/>
    </location>
</feature>
<keyword evidence="2" id="KW-0805">Transcription regulation</keyword>
<keyword evidence="8" id="KW-1185">Reference proteome</keyword>
<dbReference type="Pfam" id="PF00172">
    <property type="entry name" value="Zn_clus"/>
    <property type="match status" value="1"/>
</dbReference>
<keyword evidence="4" id="KW-0804">Transcription</keyword>
<dbReference type="InterPro" id="IPR021858">
    <property type="entry name" value="Fun_TF"/>
</dbReference>
<dbReference type="PROSITE" id="PS50048">
    <property type="entry name" value="ZN2_CY6_FUNGAL_2"/>
    <property type="match status" value="1"/>
</dbReference>
<dbReference type="Gene3D" id="4.10.240.10">
    <property type="entry name" value="Zn(2)-C6 fungal-type DNA-binding domain"/>
    <property type="match status" value="1"/>
</dbReference>
<sequence>MFISPRRESDPAQKKHKQHCWECRRHRLVCDFTRPKCQRCSANGIACPGYDDAKPLLWLEPNRSTRKRRSRSDREEKMMVEKAIAPRIQNIQLRTDISAVFEAAEYYNTCIYPETLPICDLGPNPHVYRLSPIHLQNVPQRPDHVRLAFVCMILSHRINRTRDDPQSHALGVTLYRYRDLAIRSLREHIIAGDQGNRDIIIASVIAFLLADAQQDGLRNWQWHLEGARKLIKLRGGIHALAKIQPLEQLLCCFIFLAVIGNTTSPASDLTMAASHLADLDFIVTLNSNPIFPIQLCPPVLLGEIIKINHVRMRATTEGGRPDILHEAYALLNSIDSFSAEKWASTKPSSNEEWELAGNTYQAAVALYCISSLQSLSVLPRVRSVTRTQCLYGFLKQALSSPRLNRTLLWPLVVLGMDAVRGSIAMRGFVVKQLAEMSRKAGTHVPLTAIHVLQEFWKSGETAWDACFNRPYAFVTQIALNTRPIRT</sequence>
<evidence type="ECO:0000256" key="1">
    <source>
        <dbReference type="ARBA" id="ARBA00004123"/>
    </source>
</evidence>
<evidence type="ECO:0000259" key="6">
    <source>
        <dbReference type="PROSITE" id="PS50048"/>
    </source>
</evidence>
<dbReference type="OrthoDB" id="5386330at2759"/>
<dbReference type="GO" id="GO:0000976">
    <property type="term" value="F:transcription cis-regulatory region binding"/>
    <property type="evidence" value="ECO:0007669"/>
    <property type="project" value="TreeGrafter"/>
</dbReference>
<dbReference type="SMART" id="SM00066">
    <property type="entry name" value="GAL4"/>
    <property type="match status" value="1"/>
</dbReference>
<keyword evidence="3" id="KW-0238">DNA-binding</keyword>
<keyword evidence="5" id="KW-0539">Nucleus</keyword>
<dbReference type="GO" id="GO:0005634">
    <property type="term" value="C:nucleus"/>
    <property type="evidence" value="ECO:0007669"/>
    <property type="project" value="UniProtKB-SubCell"/>
</dbReference>
<dbReference type="GO" id="GO:0000981">
    <property type="term" value="F:DNA-binding transcription factor activity, RNA polymerase II-specific"/>
    <property type="evidence" value="ECO:0007669"/>
    <property type="project" value="InterPro"/>
</dbReference>
<dbReference type="VEuPathDB" id="FungiDB:ASPWEDRAFT_44836"/>
<evidence type="ECO:0000313" key="7">
    <source>
        <dbReference type="EMBL" id="OJJ30859.1"/>
    </source>
</evidence>
<dbReference type="GeneID" id="63752215"/>
<evidence type="ECO:0000256" key="3">
    <source>
        <dbReference type="ARBA" id="ARBA00023125"/>
    </source>
</evidence>
<reference evidence="8" key="1">
    <citation type="journal article" date="2017" name="Genome Biol.">
        <title>Comparative genomics reveals high biological diversity and specific adaptations in the industrially and medically important fungal genus Aspergillus.</title>
        <authorList>
            <person name="de Vries R.P."/>
            <person name="Riley R."/>
            <person name="Wiebenga A."/>
            <person name="Aguilar-Osorio G."/>
            <person name="Amillis S."/>
            <person name="Uchima C.A."/>
            <person name="Anderluh G."/>
            <person name="Asadollahi M."/>
            <person name="Askin M."/>
            <person name="Barry K."/>
            <person name="Battaglia E."/>
            <person name="Bayram O."/>
            <person name="Benocci T."/>
            <person name="Braus-Stromeyer S.A."/>
            <person name="Caldana C."/>
            <person name="Canovas D."/>
            <person name="Cerqueira G.C."/>
            <person name="Chen F."/>
            <person name="Chen W."/>
            <person name="Choi C."/>
            <person name="Clum A."/>
            <person name="Dos Santos R.A."/>
            <person name="Damasio A.R."/>
            <person name="Diallinas G."/>
            <person name="Emri T."/>
            <person name="Fekete E."/>
            <person name="Flipphi M."/>
            <person name="Freyberg S."/>
            <person name="Gallo A."/>
            <person name="Gournas C."/>
            <person name="Habgood R."/>
            <person name="Hainaut M."/>
            <person name="Harispe M.L."/>
            <person name="Henrissat B."/>
            <person name="Hilden K.S."/>
            <person name="Hope R."/>
            <person name="Hossain A."/>
            <person name="Karabika E."/>
            <person name="Karaffa L."/>
            <person name="Karanyi Z."/>
            <person name="Krasevec N."/>
            <person name="Kuo A."/>
            <person name="Kusch H."/>
            <person name="LaButti K."/>
            <person name="Lagendijk E.L."/>
            <person name="Lapidus A."/>
            <person name="Levasseur A."/>
            <person name="Lindquist E."/>
            <person name="Lipzen A."/>
            <person name="Logrieco A.F."/>
            <person name="MacCabe A."/>
            <person name="Maekelae M.R."/>
            <person name="Malavazi I."/>
            <person name="Melin P."/>
            <person name="Meyer V."/>
            <person name="Mielnichuk N."/>
            <person name="Miskei M."/>
            <person name="Molnar A.P."/>
            <person name="Mule G."/>
            <person name="Ngan C.Y."/>
            <person name="Orejas M."/>
            <person name="Orosz E."/>
            <person name="Ouedraogo J.P."/>
            <person name="Overkamp K.M."/>
            <person name="Park H.-S."/>
            <person name="Perrone G."/>
            <person name="Piumi F."/>
            <person name="Punt P.J."/>
            <person name="Ram A.F."/>
            <person name="Ramon A."/>
            <person name="Rauscher S."/>
            <person name="Record E."/>
            <person name="Riano-Pachon D.M."/>
            <person name="Robert V."/>
            <person name="Roehrig J."/>
            <person name="Ruller R."/>
            <person name="Salamov A."/>
            <person name="Salih N.S."/>
            <person name="Samson R.A."/>
            <person name="Sandor E."/>
            <person name="Sanguinetti M."/>
            <person name="Schuetze T."/>
            <person name="Sepcic K."/>
            <person name="Shelest E."/>
            <person name="Sherlock G."/>
            <person name="Sophianopoulou V."/>
            <person name="Squina F.M."/>
            <person name="Sun H."/>
            <person name="Susca A."/>
            <person name="Todd R.B."/>
            <person name="Tsang A."/>
            <person name="Unkles S.E."/>
            <person name="van de Wiele N."/>
            <person name="van Rossen-Uffink D."/>
            <person name="Oliveira J.V."/>
            <person name="Vesth T.C."/>
            <person name="Visser J."/>
            <person name="Yu J.-H."/>
            <person name="Zhou M."/>
            <person name="Andersen M.R."/>
            <person name="Archer D.B."/>
            <person name="Baker S.E."/>
            <person name="Benoit I."/>
            <person name="Brakhage A.A."/>
            <person name="Braus G.H."/>
            <person name="Fischer R."/>
            <person name="Frisvad J.C."/>
            <person name="Goldman G.H."/>
            <person name="Houbraken J."/>
            <person name="Oakley B."/>
            <person name="Pocsi I."/>
            <person name="Scazzocchio C."/>
            <person name="Seiboth B."/>
            <person name="vanKuyk P.A."/>
            <person name="Wortman J."/>
            <person name="Dyer P.S."/>
            <person name="Grigoriev I.V."/>
        </authorList>
    </citation>
    <scope>NUCLEOTIDE SEQUENCE [LARGE SCALE GENOMIC DNA]</scope>
    <source>
        <strain evidence="8">DTO 134E9</strain>
    </source>
</reference>
<dbReference type="RefSeq" id="XP_040684536.1">
    <property type="nucleotide sequence ID" value="XM_040836367.1"/>
</dbReference>
<dbReference type="InterPro" id="IPR001138">
    <property type="entry name" value="Zn2Cys6_DnaBD"/>
</dbReference>
<evidence type="ECO:0000313" key="8">
    <source>
        <dbReference type="Proteomes" id="UP000184383"/>
    </source>
</evidence>
<comment type="subcellular location">
    <subcellularLocation>
        <location evidence="1">Nucleus</location>
    </subcellularLocation>
</comment>
<protein>
    <recommendedName>
        <fullName evidence="6">Zn(2)-C6 fungal-type domain-containing protein</fullName>
    </recommendedName>
</protein>
<dbReference type="GO" id="GO:0045944">
    <property type="term" value="P:positive regulation of transcription by RNA polymerase II"/>
    <property type="evidence" value="ECO:0007669"/>
    <property type="project" value="TreeGrafter"/>
</dbReference>
<organism evidence="7 8">
    <name type="scientific">Aspergillus wentii DTO 134E9</name>
    <dbReference type="NCBI Taxonomy" id="1073089"/>
    <lineage>
        <taxon>Eukaryota</taxon>
        <taxon>Fungi</taxon>
        <taxon>Dikarya</taxon>
        <taxon>Ascomycota</taxon>
        <taxon>Pezizomycotina</taxon>
        <taxon>Eurotiomycetes</taxon>
        <taxon>Eurotiomycetidae</taxon>
        <taxon>Eurotiales</taxon>
        <taxon>Aspergillaceae</taxon>
        <taxon>Aspergillus</taxon>
        <taxon>Aspergillus subgen. Cremei</taxon>
    </lineage>
</organism>
<dbReference type="GO" id="GO:0008270">
    <property type="term" value="F:zinc ion binding"/>
    <property type="evidence" value="ECO:0007669"/>
    <property type="project" value="InterPro"/>
</dbReference>
<dbReference type="EMBL" id="KV878216">
    <property type="protein sequence ID" value="OJJ30859.1"/>
    <property type="molecule type" value="Genomic_DNA"/>
</dbReference>
<dbReference type="Proteomes" id="UP000184383">
    <property type="component" value="Unassembled WGS sequence"/>
</dbReference>